<reference evidence="3" key="1">
    <citation type="submission" date="2021-03" db="EMBL/GenBank/DDBJ databases">
        <title>Genomic Encyclopedia of Type Strains, Phase IV (KMG-IV): sequencing the most valuable type-strain genomes for metagenomic binning, comparative biology and taxonomic classification.</title>
        <authorList>
            <person name="Goeker M."/>
        </authorList>
    </citation>
    <scope>NUCLEOTIDE SEQUENCE</scope>
    <source>
        <strain evidence="3">DSM 23564</strain>
    </source>
</reference>
<dbReference type="Proteomes" id="UP000823588">
    <property type="component" value="Unassembled WGS sequence"/>
</dbReference>
<dbReference type="AlphaFoldDB" id="A0A8T4GH92"/>
<dbReference type="EMBL" id="JAGGKQ010000007">
    <property type="protein sequence ID" value="MBP1922405.1"/>
    <property type="molecule type" value="Genomic_DNA"/>
</dbReference>
<sequence>MTARRNAMLTTEDRRWLRGEKRYDGEHAKQQRYQRRRDIRERIDNSIRDLTIVFDHLEPAEQQKVFEPVRTGDRVSDDPELTRGVRDGLAFLLHGTGITDGMDDSGTRVAETLAGTLLTEGIEAVGRKEGFLVERVDIEADTRPLSRSDLAERLASDDPVTAAELAAAIEHEAVDTASVQAHVREMLIDDTKTDHGREDGATASGARNSDTEDQS</sequence>
<accession>A0A8T4GH92</accession>
<feature type="compositionally biased region" description="Basic and acidic residues" evidence="1">
    <location>
        <begin position="185"/>
        <end position="200"/>
    </location>
</feature>
<proteinExistence type="predicted"/>
<protein>
    <recommendedName>
        <fullName evidence="2">Domain of unknown function domain-containing protein</fullName>
    </recommendedName>
</protein>
<comment type="caution">
    <text evidence="3">The sequence shown here is derived from an EMBL/GenBank/DDBJ whole genome shotgun (WGS) entry which is preliminary data.</text>
</comment>
<dbReference type="OrthoDB" id="193906at2157"/>
<feature type="region of interest" description="Disordered" evidence="1">
    <location>
        <begin position="185"/>
        <end position="215"/>
    </location>
</feature>
<gene>
    <name evidence="3" type="ORF">J2751_001413</name>
</gene>
<dbReference type="RefSeq" id="WP_209484492.1">
    <property type="nucleotide sequence ID" value="NZ_JAGGKQ010000007.1"/>
</dbReference>
<name>A0A8T4GH92_9EURY</name>
<evidence type="ECO:0000256" key="1">
    <source>
        <dbReference type="SAM" id="MobiDB-lite"/>
    </source>
</evidence>
<organism evidence="3 4">
    <name type="scientific">Halorubrum alkaliphilum</name>
    <dbReference type="NCBI Taxonomy" id="261290"/>
    <lineage>
        <taxon>Archaea</taxon>
        <taxon>Methanobacteriati</taxon>
        <taxon>Methanobacteriota</taxon>
        <taxon>Stenosarchaea group</taxon>
        <taxon>Halobacteria</taxon>
        <taxon>Halobacteriales</taxon>
        <taxon>Haloferacaceae</taxon>
        <taxon>Halorubrum</taxon>
    </lineage>
</organism>
<dbReference type="Pfam" id="PF26404">
    <property type="entry name" value="DUF8102"/>
    <property type="match status" value="1"/>
</dbReference>
<dbReference type="InterPro" id="IPR058415">
    <property type="entry name" value="DUF8102"/>
</dbReference>
<keyword evidence="4" id="KW-1185">Reference proteome</keyword>
<evidence type="ECO:0000313" key="3">
    <source>
        <dbReference type="EMBL" id="MBP1922405.1"/>
    </source>
</evidence>
<evidence type="ECO:0000313" key="4">
    <source>
        <dbReference type="Proteomes" id="UP000823588"/>
    </source>
</evidence>
<evidence type="ECO:0000259" key="2">
    <source>
        <dbReference type="Pfam" id="PF26404"/>
    </source>
</evidence>
<feature type="domain" description="Domain of unknown function" evidence="2">
    <location>
        <begin position="8"/>
        <end position="199"/>
    </location>
</feature>